<protein>
    <submittedName>
        <fullName evidence="2">Transporter</fullName>
    </submittedName>
</protein>
<keyword evidence="1" id="KW-1133">Transmembrane helix</keyword>
<keyword evidence="3" id="KW-1185">Reference proteome</keyword>
<dbReference type="Proteomes" id="UP000612585">
    <property type="component" value="Unassembled WGS sequence"/>
</dbReference>
<feature type="transmembrane region" description="Helical" evidence="1">
    <location>
        <begin position="285"/>
        <end position="310"/>
    </location>
</feature>
<feature type="transmembrane region" description="Helical" evidence="1">
    <location>
        <begin position="73"/>
        <end position="93"/>
    </location>
</feature>
<evidence type="ECO:0000313" key="3">
    <source>
        <dbReference type="Proteomes" id="UP000612585"/>
    </source>
</evidence>
<gene>
    <name evidence="2" type="ORF">Vau01_106580</name>
</gene>
<feature type="transmembrane region" description="Helical" evidence="1">
    <location>
        <begin position="185"/>
        <end position="202"/>
    </location>
</feature>
<evidence type="ECO:0000313" key="2">
    <source>
        <dbReference type="EMBL" id="GIJ63142.1"/>
    </source>
</evidence>
<comment type="caution">
    <text evidence="2">The sequence shown here is derived from an EMBL/GenBank/DDBJ whole genome shotgun (WGS) entry which is preliminary data.</text>
</comment>
<feature type="transmembrane region" description="Helical" evidence="1">
    <location>
        <begin position="114"/>
        <end position="140"/>
    </location>
</feature>
<organism evidence="2 3">
    <name type="scientific">Virgisporangium aurantiacum</name>
    <dbReference type="NCBI Taxonomy" id="175570"/>
    <lineage>
        <taxon>Bacteria</taxon>
        <taxon>Bacillati</taxon>
        <taxon>Actinomycetota</taxon>
        <taxon>Actinomycetes</taxon>
        <taxon>Micromonosporales</taxon>
        <taxon>Micromonosporaceae</taxon>
        <taxon>Virgisporangium</taxon>
    </lineage>
</organism>
<feature type="transmembrane region" description="Helical" evidence="1">
    <location>
        <begin position="12"/>
        <end position="32"/>
    </location>
</feature>
<dbReference type="AlphaFoldDB" id="A0A8J3ZHR3"/>
<keyword evidence="1" id="KW-0472">Membrane</keyword>
<evidence type="ECO:0000256" key="1">
    <source>
        <dbReference type="SAM" id="Phobius"/>
    </source>
</evidence>
<reference evidence="2" key="1">
    <citation type="submission" date="2021-01" db="EMBL/GenBank/DDBJ databases">
        <title>Whole genome shotgun sequence of Virgisporangium aurantiacum NBRC 16421.</title>
        <authorList>
            <person name="Komaki H."/>
            <person name="Tamura T."/>
        </authorList>
    </citation>
    <scope>NUCLEOTIDE SEQUENCE</scope>
    <source>
        <strain evidence="2">NBRC 16421</strain>
    </source>
</reference>
<sequence length="315" mass="35055">MVWMTWRQHRIELIAAVTLFVLVSAGLLISGLSMHAAYRTEGIEGCLADTQRGACGQIITSFRDRYVGWGDTLTLLNLLPALAGVFIGAPLLSRELEHGTWKLVFVQSVTRIRWLTIKIALVGGAVIVIAAAFAAMLTWWRQPLDAVGGRIDPAAFNFEGLSLAAAALFGFAVGTFIGVVLRRMIAAMAVTLLVYFAIRTPVEQLLRPRYQDPLVRTFDINSPPVANQDWILGQGWMDSTGHRLSTAEQLAYLRGVREDRNDFDQYMLDQGFRPFVEYHPNGRFWTFQFIEAGLLVALAALFIAAAVLLIRRRTT</sequence>
<feature type="transmembrane region" description="Helical" evidence="1">
    <location>
        <begin position="160"/>
        <end position="180"/>
    </location>
</feature>
<dbReference type="EMBL" id="BOPG01000089">
    <property type="protein sequence ID" value="GIJ63142.1"/>
    <property type="molecule type" value="Genomic_DNA"/>
</dbReference>
<keyword evidence="1" id="KW-0812">Transmembrane</keyword>
<accession>A0A8J3ZHR3</accession>
<name>A0A8J3ZHR3_9ACTN</name>
<proteinExistence type="predicted"/>